<accession>A0A699IXI4</accession>
<proteinExistence type="predicted"/>
<organism evidence="2">
    <name type="scientific">Tanacetum cinerariifolium</name>
    <name type="common">Dalmatian daisy</name>
    <name type="synonym">Chrysanthemum cinerariifolium</name>
    <dbReference type="NCBI Taxonomy" id="118510"/>
    <lineage>
        <taxon>Eukaryota</taxon>
        <taxon>Viridiplantae</taxon>
        <taxon>Streptophyta</taxon>
        <taxon>Embryophyta</taxon>
        <taxon>Tracheophyta</taxon>
        <taxon>Spermatophyta</taxon>
        <taxon>Magnoliopsida</taxon>
        <taxon>eudicotyledons</taxon>
        <taxon>Gunneridae</taxon>
        <taxon>Pentapetalae</taxon>
        <taxon>asterids</taxon>
        <taxon>campanulids</taxon>
        <taxon>Asterales</taxon>
        <taxon>Asteraceae</taxon>
        <taxon>Asteroideae</taxon>
        <taxon>Anthemideae</taxon>
        <taxon>Anthemidinae</taxon>
        <taxon>Tanacetum</taxon>
    </lineage>
</organism>
<evidence type="ECO:0000256" key="1">
    <source>
        <dbReference type="SAM" id="MobiDB-lite"/>
    </source>
</evidence>
<gene>
    <name evidence="2" type="ORF">Tci_565700</name>
</gene>
<comment type="caution">
    <text evidence="2">The sequence shown here is derived from an EMBL/GenBank/DDBJ whole genome shotgun (WGS) entry which is preliminary data.</text>
</comment>
<dbReference type="AlphaFoldDB" id="A0A699IXI4"/>
<dbReference type="EMBL" id="BKCJ010344627">
    <property type="protein sequence ID" value="GEZ93727.1"/>
    <property type="molecule type" value="Genomic_DNA"/>
</dbReference>
<feature type="compositionally biased region" description="Polar residues" evidence="1">
    <location>
        <begin position="147"/>
        <end position="157"/>
    </location>
</feature>
<evidence type="ECO:0000313" key="2">
    <source>
        <dbReference type="EMBL" id="GEZ93727.1"/>
    </source>
</evidence>
<sequence length="211" mass="22748">MSPTTVLVVTKHVQSMSSSVTPMRRYGNPASGYESYMLAAHSELPNSTQWIVPKPFGKLSELSHSSIDPLEGHWCYLLNSLCWVHPNIPNAIANLLGSLASDRGIHRADEPIVCSMTSCRSRSSRRALPHLYLDVRTVRHNLLRGGNSASKVSSLRSTGDGMDSEAGNGGNGDNDNGNDVEVVVVVRECSDDGGGGSGVEMVVEWVRQEVS</sequence>
<reference evidence="2" key="1">
    <citation type="journal article" date="2019" name="Sci. Rep.">
        <title>Draft genome of Tanacetum cinerariifolium, the natural source of mosquito coil.</title>
        <authorList>
            <person name="Yamashiro T."/>
            <person name="Shiraishi A."/>
            <person name="Satake H."/>
            <person name="Nakayama K."/>
        </authorList>
    </citation>
    <scope>NUCLEOTIDE SEQUENCE</scope>
</reference>
<feature type="region of interest" description="Disordered" evidence="1">
    <location>
        <begin position="147"/>
        <end position="178"/>
    </location>
</feature>
<name>A0A699IXI4_TANCI</name>
<protein>
    <submittedName>
        <fullName evidence="2">Uncharacterized protein</fullName>
    </submittedName>
</protein>